<dbReference type="PANTHER" id="PTHR30086:SF20">
    <property type="entry name" value="ARGININE EXPORTER PROTEIN ARGO-RELATED"/>
    <property type="match status" value="1"/>
</dbReference>
<dbReference type="Pfam" id="PF01810">
    <property type="entry name" value="LysE"/>
    <property type="match status" value="1"/>
</dbReference>
<keyword evidence="2" id="KW-1003">Cell membrane</keyword>
<gene>
    <name evidence="7" type="ORF">FDP22_12165</name>
</gene>
<dbReference type="EMBL" id="CP040818">
    <property type="protein sequence ID" value="QDL92467.1"/>
    <property type="molecule type" value="Genomic_DNA"/>
</dbReference>
<accession>A0A5B8FHQ5</accession>
<evidence type="ECO:0000313" key="8">
    <source>
        <dbReference type="Proteomes" id="UP000305888"/>
    </source>
</evidence>
<organism evidence="7 8">
    <name type="scientific">Paroceanicella profunda</name>
    <dbReference type="NCBI Taxonomy" id="2579971"/>
    <lineage>
        <taxon>Bacteria</taxon>
        <taxon>Pseudomonadati</taxon>
        <taxon>Pseudomonadota</taxon>
        <taxon>Alphaproteobacteria</taxon>
        <taxon>Rhodobacterales</taxon>
        <taxon>Paracoccaceae</taxon>
        <taxon>Paroceanicella</taxon>
    </lineage>
</organism>
<dbReference type="InterPro" id="IPR001123">
    <property type="entry name" value="LeuE-type"/>
</dbReference>
<feature type="transmembrane region" description="Helical" evidence="6">
    <location>
        <begin position="41"/>
        <end position="68"/>
    </location>
</feature>
<proteinExistence type="predicted"/>
<keyword evidence="5 6" id="KW-0472">Membrane</keyword>
<dbReference type="RefSeq" id="WP_138578946.1">
    <property type="nucleotide sequence ID" value="NZ_CP040818.1"/>
</dbReference>
<name>A0A5B8FHQ5_9RHOB</name>
<evidence type="ECO:0000313" key="7">
    <source>
        <dbReference type="EMBL" id="QDL92467.1"/>
    </source>
</evidence>
<dbReference type="AlphaFoldDB" id="A0A5B8FHQ5"/>
<dbReference type="GO" id="GO:0015171">
    <property type="term" value="F:amino acid transmembrane transporter activity"/>
    <property type="evidence" value="ECO:0007669"/>
    <property type="project" value="TreeGrafter"/>
</dbReference>
<dbReference type="Proteomes" id="UP000305888">
    <property type="component" value="Chromosome"/>
</dbReference>
<comment type="subcellular location">
    <subcellularLocation>
        <location evidence="1">Cell membrane</location>
        <topology evidence="1">Multi-pass membrane protein</topology>
    </subcellularLocation>
</comment>
<dbReference type="GO" id="GO:0005886">
    <property type="term" value="C:plasma membrane"/>
    <property type="evidence" value="ECO:0007669"/>
    <property type="project" value="UniProtKB-SubCell"/>
</dbReference>
<feature type="transmembrane region" description="Helical" evidence="6">
    <location>
        <begin position="111"/>
        <end position="133"/>
    </location>
</feature>
<evidence type="ECO:0000256" key="4">
    <source>
        <dbReference type="ARBA" id="ARBA00022989"/>
    </source>
</evidence>
<feature type="transmembrane region" description="Helical" evidence="6">
    <location>
        <begin position="145"/>
        <end position="170"/>
    </location>
</feature>
<evidence type="ECO:0000256" key="3">
    <source>
        <dbReference type="ARBA" id="ARBA00022692"/>
    </source>
</evidence>
<protein>
    <submittedName>
        <fullName evidence="7">LysE family translocator</fullName>
    </submittedName>
</protein>
<dbReference type="OrthoDB" id="9804822at2"/>
<feature type="transmembrane region" description="Helical" evidence="6">
    <location>
        <begin position="74"/>
        <end position="91"/>
    </location>
</feature>
<evidence type="ECO:0000256" key="2">
    <source>
        <dbReference type="ARBA" id="ARBA00022475"/>
    </source>
</evidence>
<evidence type="ECO:0000256" key="6">
    <source>
        <dbReference type="SAM" id="Phobius"/>
    </source>
</evidence>
<evidence type="ECO:0000256" key="5">
    <source>
        <dbReference type="ARBA" id="ARBA00023136"/>
    </source>
</evidence>
<keyword evidence="8" id="KW-1185">Reference proteome</keyword>
<dbReference type="KEGG" id="ppru:FDP22_12165"/>
<keyword evidence="3 6" id="KW-0812">Transmembrane</keyword>
<sequence>MPLPSLLVFALAYLAVLIVPGPGVTALVSRVLVRGPRGTPAFIGGFLTGALCWLTLAVTGLAALAAALGPVFTVVRWAGAAYLLWLAWKLWRAAPGLRSAAPAPAERGWRLFLTGLSINLGNPKAMVFFLALLPSVVDVEAITLAGYAELALTVALALTAVMGGYALLAARARRLFTTPRAARAVNRGSSVAMAGAAVALVTR</sequence>
<dbReference type="PANTHER" id="PTHR30086">
    <property type="entry name" value="ARGININE EXPORTER PROTEIN ARGO"/>
    <property type="match status" value="1"/>
</dbReference>
<feature type="transmembrane region" description="Helical" evidence="6">
    <location>
        <begin position="6"/>
        <end position="29"/>
    </location>
</feature>
<evidence type="ECO:0000256" key="1">
    <source>
        <dbReference type="ARBA" id="ARBA00004651"/>
    </source>
</evidence>
<keyword evidence="4 6" id="KW-1133">Transmembrane helix</keyword>
<reference evidence="7 8" key="1">
    <citation type="submission" date="2019-06" db="EMBL/GenBank/DDBJ databases">
        <title>Genome sequence of Rhodobacteraceae bacterium D4M1.</title>
        <authorList>
            <person name="Cao J."/>
        </authorList>
    </citation>
    <scope>NUCLEOTIDE SEQUENCE [LARGE SCALE GENOMIC DNA]</scope>
    <source>
        <strain evidence="7 8">D4M1</strain>
    </source>
</reference>